<accession>A0ABV5ZP43</accession>
<comment type="caution">
    <text evidence="3">The sequence shown here is derived from an EMBL/GenBank/DDBJ whole genome shotgun (WGS) entry which is preliminary data.</text>
</comment>
<keyword evidence="1" id="KW-0238">DNA-binding</keyword>
<dbReference type="SUPFAM" id="SSF46955">
    <property type="entry name" value="Putative DNA-binding domain"/>
    <property type="match status" value="1"/>
</dbReference>
<reference evidence="3 4" key="1">
    <citation type="submission" date="2024-09" db="EMBL/GenBank/DDBJ databases">
        <authorList>
            <person name="Sun Q."/>
            <person name="Mori K."/>
        </authorList>
    </citation>
    <scope>NUCLEOTIDE SEQUENCE [LARGE SCALE GENOMIC DNA]</scope>
    <source>
        <strain evidence="3 4">TBRC 7907</strain>
    </source>
</reference>
<evidence type="ECO:0000313" key="3">
    <source>
        <dbReference type="EMBL" id="MFB9902664.1"/>
    </source>
</evidence>
<dbReference type="PANTHER" id="PTHR30204">
    <property type="entry name" value="REDOX-CYCLING DRUG-SENSING TRANSCRIPTIONAL ACTIVATOR SOXR"/>
    <property type="match status" value="1"/>
</dbReference>
<dbReference type="PROSITE" id="PS50937">
    <property type="entry name" value="HTH_MERR_2"/>
    <property type="match status" value="1"/>
</dbReference>
<protein>
    <submittedName>
        <fullName evidence="3">MerR family transcriptional regulator</fullName>
    </submittedName>
</protein>
<gene>
    <name evidence="3" type="ORF">ACFFQA_01805</name>
</gene>
<dbReference type="InterPro" id="IPR009061">
    <property type="entry name" value="DNA-bd_dom_put_sf"/>
</dbReference>
<feature type="domain" description="HTH merR-type" evidence="2">
    <location>
        <begin position="5"/>
        <end position="74"/>
    </location>
</feature>
<dbReference type="Gene3D" id="1.10.1660.10">
    <property type="match status" value="1"/>
</dbReference>
<dbReference type="Proteomes" id="UP001589693">
    <property type="component" value="Unassembled WGS sequence"/>
</dbReference>
<name>A0ABV5ZP43_9PSEU</name>
<dbReference type="PANTHER" id="PTHR30204:SF97">
    <property type="entry name" value="MERR FAMILY REGULATORY PROTEIN"/>
    <property type="match status" value="1"/>
</dbReference>
<dbReference type="EMBL" id="JBHLZU010000002">
    <property type="protein sequence ID" value="MFB9902664.1"/>
    <property type="molecule type" value="Genomic_DNA"/>
</dbReference>
<dbReference type="Pfam" id="PF13411">
    <property type="entry name" value="MerR_1"/>
    <property type="match status" value="1"/>
</dbReference>
<evidence type="ECO:0000256" key="1">
    <source>
        <dbReference type="ARBA" id="ARBA00023125"/>
    </source>
</evidence>
<organism evidence="3 4">
    <name type="scientific">Allokutzneria oryzae</name>
    <dbReference type="NCBI Taxonomy" id="1378989"/>
    <lineage>
        <taxon>Bacteria</taxon>
        <taxon>Bacillati</taxon>
        <taxon>Actinomycetota</taxon>
        <taxon>Actinomycetes</taxon>
        <taxon>Pseudonocardiales</taxon>
        <taxon>Pseudonocardiaceae</taxon>
        <taxon>Allokutzneria</taxon>
    </lineage>
</organism>
<evidence type="ECO:0000259" key="2">
    <source>
        <dbReference type="PROSITE" id="PS50937"/>
    </source>
</evidence>
<proteinExistence type="predicted"/>
<keyword evidence="4" id="KW-1185">Reference proteome</keyword>
<dbReference type="InterPro" id="IPR047057">
    <property type="entry name" value="MerR_fam"/>
</dbReference>
<sequence length="138" mass="15626">MKDELLSIGEVARRFEIRASALRYYEELGILTPTSRDGGRRWYGAAELRRLALIQIWSTSGGMSLGDIARILAGPSPDRAHWKAVVRARIEELDELVQRSQEARSYLAWMLACTRDNPGLECSKVCADAQTFVDERLR</sequence>
<dbReference type="InterPro" id="IPR000551">
    <property type="entry name" value="MerR-type_HTH_dom"/>
</dbReference>
<dbReference type="RefSeq" id="WP_377849739.1">
    <property type="nucleotide sequence ID" value="NZ_JBHLZU010000002.1"/>
</dbReference>
<dbReference type="SMART" id="SM00422">
    <property type="entry name" value="HTH_MERR"/>
    <property type="match status" value="1"/>
</dbReference>
<evidence type="ECO:0000313" key="4">
    <source>
        <dbReference type="Proteomes" id="UP001589693"/>
    </source>
</evidence>